<reference evidence="1 2" key="1">
    <citation type="submission" date="2019-02" db="EMBL/GenBank/DDBJ databases">
        <title>Planctomycetal bacteria perform biofilm scaping via a novel small molecule.</title>
        <authorList>
            <person name="Jeske O."/>
            <person name="Boedeker C."/>
            <person name="Wiegand S."/>
            <person name="Breitling P."/>
            <person name="Kallscheuer N."/>
            <person name="Jogler M."/>
            <person name="Rohde M."/>
            <person name="Petersen J."/>
            <person name="Medema M.H."/>
            <person name="Surup F."/>
            <person name="Jogler C."/>
        </authorList>
    </citation>
    <scope>NUCLEOTIDE SEQUENCE [LARGE SCALE GENOMIC DNA]</scope>
    <source>
        <strain evidence="1 2">Mal15</strain>
    </source>
</reference>
<keyword evidence="2" id="KW-1185">Reference proteome</keyword>
<gene>
    <name evidence="1" type="ORF">Mal15_56160</name>
</gene>
<dbReference type="AlphaFoldDB" id="A0A5B9MJZ5"/>
<evidence type="ECO:0000313" key="1">
    <source>
        <dbReference type="EMBL" id="QEG01539.1"/>
    </source>
</evidence>
<dbReference type="Proteomes" id="UP000321353">
    <property type="component" value="Chromosome"/>
</dbReference>
<name>A0A5B9MJZ5_9BACT</name>
<organism evidence="1 2">
    <name type="scientific">Stieleria maiorica</name>
    <dbReference type="NCBI Taxonomy" id="2795974"/>
    <lineage>
        <taxon>Bacteria</taxon>
        <taxon>Pseudomonadati</taxon>
        <taxon>Planctomycetota</taxon>
        <taxon>Planctomycetia</taxon>
        <taxon>Pirellulales</taxon>
        <taxon>Pirellulaceae</taxon>
        <taxon>Stieleria</taxon>
    </lineage>
</organism>
<sequence length="250" mass="28126">MQTPCPTKFGEKVSKTRLSDRDYEILDHIKRYRMTTRDVLQKLFFADSDISAVSKVTSRLIQMNVLQKYALDADRVYFGLGEVAAKLHGLSASKASAHGPQALIDNYAALQFCCNGAVPRERLLVSELKQYIGGIRGKKLRPGMFYIDYQGGQSRLAAMRVDHGSSPAHLLRRSREYLERVVANPGIASLIHQKSFMLTILTAFDDKKTQIEDCISRQEWKVFFRVEVVKGLRPLLTASAQKGQLPGAEF</sequence>
<proteinExistence type="predicted"/>
<dbReference type="EMBL" id="CP036264">
    <property type="protein sequence ID" value="QEG01539.1"/>
    <property type="molecule type" value="Genomic_DNA"/>
</dbReference>
<protein>
    <submittedName>
        <fullName evidence="1">Uncharacterized protein</fullName>
    </submittedName>
</protein>
<accession>A0A5B9MJZ5</accession>
<dbReference type="KEGG" id="smam:Mal15_56160"/>
<evidence type="ECO:0000313" key="2">
    <source>
        <dbReference type="Proteomes" id="UP000321353"/>
    </source>
</evidence>